<dbReference type="CDD" id="cd02947">
    <property type="entry name" value="TRX_family"/>
    <property type="match status" value="1"/>
</dbReference>
<evidence type="ECO:0000259" key="1">
    <source>
        <dbReference type="Pfam" id="PF00085"/>
    </source>
</evidence>
<feature type="domain" description="Thioredoxin" evidence="1">
    <location>
        <begin position="13"/>
        <end position="84"/>
    </location>
</feature>
<proteinExistence type="predicted"/>
<name>A0ABR6XET6_9BURK</name>
<protein>
    <submittedName>
        <fullName evidence="2">Thioredoxin family protein</fullName>
    </submittedName>
</protein>
<accession>A0ABR6XET6</accession>
<dbReference type="EMBL" id="JACOFT010000002">
    <property type="protein sequence ID" value="MBC3811415.1"/>
    <property type="molecule type" value="Genomic_DNA"/>
</dbReference>
<organism evidence="2 3">
    <name type="scientific">Undibacterium aquatile</name>
    <dbReference type="NCBI Taxonomy" id="1537398"/>
    <lineage>
        <taxon>Bacteria</taxon>
        <taxon>Pseudomonadati</taxon>
        <taxon>Pseudomonadota</taxon>
        <taxon>Betaproteobacteria</taxon>
        <taxon>Burkholderiales</taxon>
        <taxon>Oxalobacteraceae</taxon>
        <taxon>Undibacterium</taxon>
    </lineage>
</organism>
<sequence>MNAHIHTNDLKQLKNQLNTKHWLVACLCAAWCDTCNIYRTAFEELAVRHPEKCFAWVDIEDHAHLVEDIEIENFPTILIQYDDDVAFLGTMLPDASQLHRLITSIEESVRSNPIKRSSLNQEAPENWSLRRLILAD</sequence>
<evidence type="ECO:0000313" key="3">
    <source>
        <dbReference type="Proteomes" id="UP000637632"/>
    </source>
</evidence>
<comment type="caution">
    <text evidence="2">The sequence shown here is derived from an EMBL/GenBank/DDBJ whole genome shotgun (WGS) entry which is preliminary data.</text>
</comment>
<evidence type="ECO:0000313" key="2">
    <source>
        <dbReference type="EMBL" id="MBC3811415.1"/>
    </source>
</evidence>
<dbReference type="InterPro" id="IPR036249">
    <property type="entry name" value="Thioredoxin-like_sf"/>
</dbReference>
<gene>
    <name evidence="2" type="ORF">H8K26_08185</name>
</gene>
<dbReference type="SUPFAM" id="SSF52833">
    <property type="entry name" value="Thioredoxin-like"/>
    <property type="match status" value="1"/>
</dbReference>
<dbReference type="RefSeq" id="WP_190478665.1">
    <property type="nucleotide sequence ID" value="NZ_JACOFT010000002.1"/>
</dbReference>
<reference evidence="2 3" key="1">
    <citation type="submission" date="2020-08" db="EMBL/GenBank/DDBJ databases">
        <title>Novel species isolated from subtropical streams in China.</title>
        <authorList>
            <person name="Lu H."/>
        </authorList>
    </citation>
    <scope>NUCLEOTIDE SEQUENCE [LARGE SCALE GENOMIC DNA]</scope>
    <source>
        <strain evidence="2 3">CCTCC AB 2015119</strain>
    </source>
</reference>
<dbReference type="Pfam" id="PF00085">
    <property type="entry name" value="Thioredoxin"/>
    <property type="match status" value="1"/>
</dbReference>
<dbReference type="Gene3D" id="3.40.30.10">
    <property type="entry name" value="Glutaredoxin"/>
    <property type="match status" value="1"/>
</dbReference>
<dbReference type="Proteomes" id="UP000637632">
    <property type="component" value="Unassembled WGS sequence"/>
</dbReference>
<dbReference type="InterPro" id="IPR013766">
    <property type="entry name" value="Thioredoxin_domain"/>
</dbReference>
<keyword evidence="3" id="KW-1185">Reference proteome</keyword>